<name>A0ABP9TUG6_9MICC</name>
<keyword evidence="1" id="KW-0804">Transcription</keyword>
<evidence type="ECO:0000256" key="2">
    <source>
        <dbReference type="SAM" id="MobiDB-lite"/>
    </source>
</evidence>
<dbReference type="HAMAP" id="MF_01483">
    <property type="entry name" value="RbpA"/>
    <property type="match status" value="1"/>
</dbReference>
<comment type="function">
    <text evidence="1">Binds to RNA polymerase (RNAP), stimulating transcription from principal, but not alternative sigma factor promoters.</text>
</comment>
<dbReference type="Pfam" id="PF13397">
    <property type="entry name" value="RbpA"/>
    <property type="match status" value="1"/>
</dbReference>
<comment type="caution">
    <text evidence="3">The sequence shown here is derived from an EMBL/GenBank/DDBJ whole genome shotgun (WGS) entry which is preliminary data.</text>
</comment>
<comment type="caution">
    <text evidence="1">Lacks conserved residue(s) required for the propagation of feature annotation.</text>
</comment>
<dbReference type="RefSeq" id="WP_210100776.1">
    <property type="nucleotide sequence ID" value="NZ_BAABLK010000093.1"/>
</dbReference>
<accession>A0ABP9TUG6</accession>
<dbReference type="Gene3D" id="2.20.28.270">
    <property type="entry name" value="RNA polymerase-binding protein A"/>
    <property type="match status" value="1"/>
</dbReference>
<evidence type="ECO:0000313" key="3">
    <source>
        <dbReference type="EMBL" id="GAA5229025.1"/>
    </source>
</evidence>
<reference evidence="4" key="1">
    <citation type="journal article" date="2019" name="Int. J. Syst. Evol. Microbiol.">
        <title>The Global Catalogue of Microorganisms (GCM) 10K type strain sequencing project: providing services to taxonomists for standard genome sequencing and annotation.</title>
        <authorList>
            <consortium name="The Broad Institute Genomics Platform"/>
            <consortium name="The Broad Institute Genome Sequencing Center for Infectious Disease"/>
            <person name="Wu L."/>
            <person name="Ma J."/>
        </authorList>
    </citation>
    <scope>NUCLEOTIDE SEQUENCE [LARGE SCALE GENOMIC DNA]</scope>
    <source>
        <strain evidence="4">JCM 18952</strain>
    </source>
</reference>
<protein>
    <recommendedName>
        <fullName evidence="1">RNA polymerase-binding protein RbpA</fullName>
    </recommendedName>
</protein>
<proteinExistence type="inferred from homology"/>
<sequence length="123" mass="13501">MSDRSLRGMRLGAQSMETEAGVEPAARQRVEYRCEDGEQVFVIMAAEADIPATWMSKTGKVAKLVNGEAEPAVTNEKPVRTHWDMLLERRSMEELDTILKDRLAKLRAARGAAKAAAEAAAKS</sequence>
<dbReference type="InterPro" id="IPR025182">
    <property type="entry name" value="RNApol-bd_RbpA"/>
</dbReference>
<organism evidence="3 4">
    <name type="scientific">Paeniglutamicibacter antarcticus</name>
    <dbReference type="NCBI Taxonomy" id="494023"/>
    <lineage>
        <taxon>Bacteria</taxon>
        <taxon>Bacillati</taxon>
        <taxon>Actinomycetota</taxon>
        <taxon>Actinomycetes</taxon>
        <taxon>Micrococcales</taxon>
        <taxon>Micrococcaceae</taxon>
        <taxon>Paeniglutamicibacter</taxon>
    </lineage>
</organism>
<evidence type="ECO:0000256" key="1">
    <source>
        <dbReference type="HAMAP-Rule" id="MF_01483"/>
    </source>
</evidence>
<dbReference type="Proteomes" id="UP001501257">
    <property type="component" value="Unassembled WGS sequence"/>
</dbReference>
<gene>
    <name evidence="1" type="primary">rbpA</name>
    <name evidence="3" type="ORF">GCM10025778_35640</name>
</gene>
<keyword evidence="1" id="KW-0805">Transcription regulation</keyword>
<keyword evidence="4" id="KW-1185">Reference proteome</keyword>
<evidence type="ECO:0000313" key="4">
    <source>
        <dbReference type="Proteomes" id="UP001501257"/>
    </source>
</evidence>
<feature type="region of interest" description="Disordered" evidence="2">
    <location>
        <begin position="1"/>
        <end position="25"/>
    </location>
</feature>
<comment type="subunit">
    <text evidence="1">Forms a complex with the RNAP catalytic core and with free principal sigma factors.</text>
</comment>
<comment type="similarity">
    <text evidence="1">Belongs to the RNA polymerase-binding protein RbpA family.</text>
</comment>
<dbReference type="EMBL" id="BAABLK010000093">
    <property type="protein sequence ID" value="GAA5229025.1"/>
    <property type="molecule type" value="Genomic_DNA"/>
</dbReference>
<dbReference type="InterPro" id="IPR038638">
    <property type="entry name" value="RbpA_sf"/>
</dbReference>